<comment type="similarity">
    <text evidence="12">Belongs to the chloride channel (TC 2.A.49) family.</text>
</comment>
<feature type="transmembrane region" description="Helical" evidence="12">
    <location>
        <begin position="275"/>
        <end position="296"/>
    </location>
</feature>
<dbReference type="Gene3D" id="1.10.3080.10">
    <property type="entry name" value="Clc chloride channel"/>
    <property type="match status" value="1"/>
</dbReference>
<dbReference type="PRINTS" id="PR00762">
    <property type="entry name" value="CLCHANNEL"/>
</dbReference>
<protein>
    <recommendedName>
        <fullName evidence="12">Chloride channel protein</fullName>
    </recommendedName>
</protein>
<keyword evidence="6 12" id="KW-0406">Ion transport</keyword>
<name>A0A8S4BZ63_9TELE</name>
<dbReference type="PANTHER" id="PTHR45720:SF3">
    <property type="entry name" value="CHLORIDE CHANNEL PROTEIN CLC-KB"/>
    <property type="match status" value="1"/>
</dbReference>
<dbReference type="InterPro" id="IPR050970">
    <property type="entry name" value="Cl_channel_volt-gated"/>
</dbReference>
<dbReference type="FunFam" id="1.10.3080.10:FF:000012">
    <property type="entry name" value="Chloride channel K"/>
    <property type="match status" value="1"/>
</dbReference>
<evidence type="ECO:0000313" key="14">
    <source>
        <dbReference type="EMBL" id="CAG6021144.1"/>
    </source>
</evidence>
<feature type="transmembrane region" description="Helical" evidence="12">
    <location>
        <begin position="352"/>
        <end position="381"/>
    </location>
</feature>
<keyword evidence="3 12" id="KW-0812">Transmembrane</keyword>
<dbReference type="PANTHER" id="PTHR45720">
    <property type="entry name" value="CHLORIDE CHANNEL PROTEIN 2"/>
    <property type="match status" value="1"/>
</dbReference>
<accession>A0A8S4BZ63</accession>
<dbReference type="InterPro" id="IPR001807">
    <property type="entry name" value="ClC"/>
</dbReference>
<feature type="transmembrane region" description="Helical" evidence="12">
    <location>
        <begin position="221"/>
        <end position="240"/>
    </location>
</feature>
<keyword evidence="5 12" id="KW-1133">Transmembrane helix</keyword>
<dbReference type="Gene3D" id="3.10.580.10">
    <property type="entry name" value="CBS-domain"/>
    <property type="match status" value="1"/>
</dbReference>
<evidence type="ECO:0000256" key="4">
    <source>
        <dbReference type="ARBA" id="ARBA00022737"/>
    </source>
</evidence>
<dbReference type="InterPro" id="IPR014743">
    <property type="entry name" value="Cl-channel_core"/>
</dbReference>
<dbReference type="GO" id="GO:0034707">
    <property type="term" value="C:chloride channel complex"/>
    <property type="evidence" value="ECO:0007669"/>
    <property type="project" value="UniProtKB-KW"/>
</dbReference>
<keyword evidence="9" id="KW-0407">Ion channel</keyword>
<evidence type="ECO:0000256" key="10">
    <source>
        <dbReference type="ARBA" id="ARBA00023214"/>
    </source>
</evidence>
<keyword evidence="7 11" id="KW-0129">CBS domain</keyword>
<keyword evidence="8 12" id="KW-0472">Membrane</keyword>
<dbReference type="InterPro" id="IPR046342">
    <property type="entry name" value="CBS_dom_sf"/>
</dbReference>
<dbReference type="GO" id="GO:0005247">
    <property type="term" value="F:voltage-gated chloride channel activity"/>
    <property type="evidence" value="ECO:0007669"/>
    <property type="project" value="TreeGrafter"/>
</dbReference>
<evidence type="ECO:0000256" key="1">
    <source>
        <dbReference type="ARBA" id="ARBA00004141"/>
    </source>
</evidence>
<feature type="transmembrane region" description="Helical" evidence="12">
    <location>
        <begin position="308"/>
        <end position="331"/>
    </location>
</feature>
<keyword evidence="15" id="KW-1185">Reference proteome</keyword>
<organism evidence="14 15">
    <name type="scientific">Menidia menidia</name>
    <name type="common">Atlantic silverside</name>
    <dbReference type="NCBI Taxonomy" id="238744"/>
    <lineage>
        <taxon>Eukaryota</taxon>
        <taxon>Metazoa</taxon>
        <taxon>Chordata</taxon>
        <taxon>Craniata</taxon>
        <taxon>Vertebrata</taxon>
        <taxon>Euteleostomi</taxon>
        <taxon>Actinopterygii</taxon>
        <taxon>Neopterygii</taxon>
        <taxon>Teleostei</taxon>
        <taxon>Neoteleostei</taxon>
        <taxon>Acanthomorphata</taxon>
        <taxon>Ovalentaria</taxon>
        <taxon>Atherinomorphae</taxon>
        <taxon>Atheriniformes</taxon>
        <taxon>Atherinopsidae</taxon>
        <taxon>Menidiinae</taxon>
        <taxon>Menidia</taxon>
    </lineage>
</organism>
<dbReference type="SUPFAM" id="SSF81340">
    <property type="entry name" value="Clc chloride channel"/>
    <property type="match status" value="1"/>
</dbReference>
<evidence type="ECO:0000313" key="15">
    <source>
        <dbReference type="Proteomes" id="UP000677803"/>
    </source>
</evidence>
<evidence type="ECO:0000256" key="7">
    <source>
        <dbReference type="ARBA" id="ARBA00023122"/>
    </source>
</evidence>
<sequence>MKGIYQCSLRVNISYAFNRDCSIISMLISQQGSVTNGSTVQSHVKIPTDGNSASIPKSKLNCLDRSPSSEANMENNIQEQLNQLDTSHNMNLLFLDPWRPCRGQRTAIKGWLVKLRLCLATLCGIEWYGYAALGISTALLSFLMDFSVTKLIRAHLWLYMKLEGNVLLQFLCWTLYPACLCAFASSFSHNICPFSTGSGIPEVRTMLNGIEMPHYLSLTNMFTKFLGLICTLAAGSTVFLGKVGPFVHLSTMLGAYLGNLCSLTQGKKMKAEAEMLVVASAVGVASCFGAPISGVLFSVEVMSSHFALRHYCPCFFSAAVGALTFRLFSVWSGDGETLGALFKTNFPTALPFYPLEIVLFAFLGLLCGAVSCCYLFCHRWILRLTKTNPFLLKVLMTEKGLYSGLVVFFLALLTFPYSAGQYMASKYTMKQLLASLLDSKQWSPQSHNASVQTEPLLEWSSSGISVFHSLAFFLLMKMWMLVLACTLPLPAGYFMPVFVYGAAIGRLLGEGVAYLSSTERISGLQWKSVNPGGYALAGAAAFSGAATHTLSPVLLAVELTGQFSHAVPILLCTLLANALARHGNRPSFYDALSISKRLPHLPSLGKACPRLSSTPIGQNLGTGWVRLQKAAGPAEVQLAVNTCTDAQIPVVDSHESQKLLGFVLRSELQMFLRHCSAQGMEETLDEVCCIHPASVMLSPHTTVEEAYRVLSLSGAQSLFVADKGRLVGHVTWAEMKRIIESLAEEI</sequence>
<dbReference type="InterPro" id="IPR000644">
    <property type="entry name" value="CBS_dom"/>
</dbReference>
<feature type="transmembrane region" description="Helical" evidence="12">
    <location>
        <begin position="127"/>
        <end position="152"/>
    </location>
</feature>
<proteinExistence type="inferred from homology"/>
<dbReference type="SUPFAM" id="SSF54631">
    <property type="entry name" value="CBS-domain pair"/>
    <property type="match status" value="1"/>
</dbReference>
<reference evidence="14" key="1">
    <citation type="submission" date="2021-05" db="EMBL/GenBank/DDBJ databases">
        <authorList>
            <person name="Tigano A."/>
        </authorList>
    </citation>
    <scope>NUCLEOTIDE SEQUENCE</scope>
</reference>
<dbReference type="OrthoDB" id="4564at2759"/>
<dbReference type="Proteomes" id="UP000677803">
    <property type="component" value="Unassembled WGS sequence"/>
</dbReference>
<evidence type="ECO:0000256" key="2">
    <source>
        <dbReference type="ARBA" id="ARBA00022448"/>
    </source>
</evidence>
<dbReference type="PROSITE" id="PS51371">
    <property type="entry name" value="CBS"/>
    <property type="match status" value="1"/>
</dbReference>
<dbReference type="GO" id="GO:0005886">
    <property type="term" value="C:plasma membrane"/>
    <property type="evidence" value="ECO:0007669"/>
    <property type="project" value="TreeGrafter"/>
</dbReference>
<feature type="domain" description="CBS" evidence="13">
    <location>
        <begin position="690"/>
        <end position="745"/>
    </location>
</feature>
<dbReference type="EMBL" id="CAJRST010041110">
    <property type="protein sequence ID" value="CAG6021144.1"/>
    <property type="molecule type" value="Genomic_DNA"/>
</dbReference>
<feature type="transmembrane region" description="Helical" evidence="12">
    <location>
        <begin position="401"/>
        <end position="420"/>
    </location>
</feature>
<evidence type="ECO:0000256" key="12">
    <source>
        <dbReference type="RuleBase" id="RU361221"/>
    </source>
</evidence>
<dbReference type="Pfam" id="PF00654">
    <property type="entry name" value="Voltage_CLC"/>
    <property type="match status" value="1"/>
</dbReference>
<comment type="caution">
    <text evidence="12">Lacks conserved residue(s) required for the propagation of feature annotation.</text>
</comment>
<evidence type="ECO:0000256" key="6">
    <source>
        <dbReference type="ARBA" id="ARBA00023065"/>
    </source>
</evidence>
<evidence type="ECO:0000256" key="11">
    <source>
        <dbReference type="PROSITE-ProRule" id="PRU00703"/>
    </source>
</evidence>
<evidence type="ECO:0000256" key="5">
    <source>
        <dbReference type="ARBA" id="ARBA00022989"/>
    </source>
</evidence>
<evidence type="ECO:0000256" key="9">
    <source>
        <dbReference type="ARBA" id="ARBA00023173"/>
    </source>
</evidence>
<keyword evidence="9" id="KW-0869">Chloride channel</keyword>
<comment type="caution">
    <text evidence="14">The sequence shown here is derived from an EMBL/GenBank/DDBJ whole genome shotgun (WGS) entry which is preliminary data.</text>
</comment>
<comment type="subcellular location">
    <subcellularLocation>
        <location evidence="1 12">Membrane</location>
        <topology evidence="1 12">Multi-pass membrane protein</topology>
    </subcellularLocation>
</comment>
<keyword evidence="10 12" id="KW-0868">Chloride</keyword>
<evidence type="ECO:0000259" key="13">
    <source>
        <dbReference type="PROSITE" id="PS51371"/>
    </source>
</evidence>
<evidence type="ECO:0000256" key="8">
    <source>
        <dbReference type="ARBA" id="ARBA00023136"/>
    </source>
</evidence>
<keyword evidence="4" id="KW-0677">Repeat</keyword>
<gene>
    <name evidence="14" type="ORF">MMEN_LOCUS21355</name>
</gene>
<evidence type="ECO:0000256" key="3">
    <source>
        <dbReference type="ARBA" id="ARBA00022692"/>
    </source>
</evidence>
<dbReference type="AlphaFoldDB" id="A0A8S4BZ63"/>
<keyword evidence="2 12" id="KW-0813">Transport</keyword>